<evidence type="ECO:0000256" key="3">
    <source>
        <dbReference type="ARBA" id="ARBA00022692"/>
    </source>
</evidence>
<evidence type="ECO:0000256" key="5">
    <source>
        <dbReference type="ARBA" id="ARBA00023136"/>
    </source>
</evidence>
<feature type="transmembrane region" description="Helical" evidence="6">
    <location>
        <begin position="461"/>
        <end position="478"/>
    </location>
</feature>
<keyword evidence="3 6" id="KW-0812">Transmembrane</keyword>
<evidence type="ECO:0000256" key="2">
    <source>
        <dbReference type="ARBA" id="ARBA00022475"/>
    </source>
</evidence>
<feature type="domain" description="Metallo-beta-lactamase" evidence="7">
    <location>
        <begin position="520"/>
        <end position="731"/>
    </location>
</feature>
<dbReference type="InterPro" id="IPR004797">
    <property type="entry name" value="Competence_ComEC/Rec2"/>
</dbReference>
<dbReference type="SUPFAM" id="SSF56281">
    <property type="entry name" value="Metallo-hydrolase/oxidoreductase"/>
    <property type="match status" value="1"/>
</dbReference>
<dbReference type="CDD" id="cd07731">
    <property type="entry name" value="ComA-like_MBL-fold"/>
    <property type="match status" value="1"/>
</dbReference>
<feature type="transmembrane region" description="Helical" evidence="6">
    <location>
        <begin position="398"/>
        <end position="417"/>
    </location>
</feature>
<dbReference type="Pfam" id="PF03772">
    <property type="entry name" value="Competence"/>
    <property type="match status" value="1"/>
</dbReference>
<gene>
    <name evidence="8" type="ORF">CVD27_25975</name>
</gene>
<keyword evidence="2" id="KW-1003">Cell membrane</keyword>
<feature type="transmembrane region" description="Helical" evidence="6">
    <location>
        <begin position="490"/>
        <end position="507"/>
    </location>
</feature>
<dbReference type="InterPro" id="IPR036866">
    <property type="entry name" value="RibonucZ/Hydroxyglut_hydro"/>
</dbReference>
<keyword evidence="4 6" id="KW-1133">Transmembrane helix</keyword>
<evidence type="ECO:0000256" key="1">
    <source>
        <dbReference type="ARBA" id="ARBA00004651"/>
    </source>
</evidence>
<dbReference type="InterPro" id="IPR035681">
    <property type="entry name" value="ComA-like_MBL"/>
</dbReference>
<dbReference type="PANTHER" id="PTHR30619:SF1">
    <property type="entry name" value="RECOMBINATION PROTEIN 2"/>
    <property type="match status" value="1"/>
</dbReference>
<dbReference type="GO" id="GO:0030420">
    <property type="term" value="P:establishment of competence for transformation"/>
    <property type="evidence" value="ECO:0007669"/>
    <property type="project" value="InterPro"/>
</dbReference>
<comment type="caution">
    <text evidence="8">The sequence shown here is derived from an EMBL/GenBank/DDBJ whole genome shotgun (WGS) entry which is preliminary data.</text>
</comment>
<evidence type="ECO:0000313" key="8">
    <source>
        <dbReference type="EMBL" id="PLS01215.1"/>
    </source>
</evidence>
<dbReference type="SMART" id="SM00849">
    <property type="entry name" value="Lactamase_B"/>
    <property type="match status" value="1"/>
</dbReference>
<feature type="transmembrane region" description="Helical" evidence="6">
    <location>
        <begin position="272"/>
        <end position="302"/>
    </location>
</feature>
<dbReference type="Proteomes" id="UP000234950">
    <property type="component" value="Unassembled WGS sequence"/>
</dbReference>
<dbReference type="InterPro" id="IPR052159">
    <property type="entry name" value="Competence_DNA_uptake"/>
</dbReference>
<dbReference type="Pfam" id="PF13567">
    <property type="entry name" value="DUF4131"/>
    <property type="match status" value="1"/>
</dbReference>
<keyword evidence="9" id="KW-1185">Reference proteome</keyword>
<dbReference type="NCBIfam" id="TIGR00360">
    <property type="entry name" value="ComEC_N-term"/>
    <property type="match status" value="1"/>
</dbReference>
<reference evidence="8 9" key="1">
    <citation type="submission" date="2017-11" db="EMBL/GenBank/DDBJ databases">
        <title>Comparitive Functional Genomics of Dry Heat Resistant strains isolated from the Viking Spacecraft.</title>
        <authorList>
            <person name="Seuylemezian A."/>
            <person name="Cooper K."/>
            <person name="Vaishampayan P."/>
        </authorList>
    </citation>
    <scope>NUCLEOTIDE SEQUENCE [LARGE SCALE GENOMIC DNA]</scope>
    <source>
        <strain evidence="8 9">V32-6</strain>
    </source>
</reference>
<feature type="transmembrane region" description="Helical" evidence="6">
    <location>
        <begin position="322"/>
        <end position="352"/>
    </location>
</feature>
<dbReference type="PANTHER" id="PTHR30619">
    <property type="entry name" value="DNA INTERNALIZATION/COMPETENCE PROTEIN COMEC/REC2"/>
    <property type="match status" value="1"/>
</dbReference>
<dbReference type="InterPro" id="IPR001279">
    <property type="entry name" value="Metallo-B-lactamas"/>
</dbReference>
<dbReference type="Gene3D" id="3.60.15.10">
    <property type="entry name" value="Ribonuclease Z/Hydroxyacylglutathione hydrolase-like"/>
    <property type="match status" value="1"/>
</dbReference>
<organism evidence="8 9">
    <name type="scientific">Neobacillus cucumis</name>
    <dbReference type="NCBI Taxonomy" id="1740721"/>
    <lineage>
        <taxon>Bacteria</taxon>
        <taxon>Bacillati</taxon>
        <taxon>Bacillota</taxon>
        <taxon>Bacilli</taxon>
        <taxon>Bacillales</taxon>
        <taxon>Bacillaceae</taxon>
        <taxon>Neobacillus</taxon>
    </lineage>
</organism>
<sequence length="778" mass="87469">MSGKYIYVALAAFLGVLSAIVKLFPFLILLIIVIIYVFILLRMKKYKQDQILLIIFIGFLFFLKGEWAEAVNQSKMPDSKAIFYIVYTEDPIIDGDLFKIQGLESQFNEKVILRYRIRSEVEKYALQKQSFYGCLCKVSGTLKKPQTAKNPNGFDYRGYLAAKEIFWIIDLQQNPLQNCTPMKAIPSTKIKQLRYAGIKYLEKNFPPEIAGLSAALIFGDTHTLDPDLLSDYQRTGIVHLLAISGLHVSLFIGMIFLIGIRSGLTRQVMTNFLLGLLPVYVLMTGSSPSVVRSALMISLILVADKWKYQLQIKTIDALSAAFMLYIFISPLIIFDIGFQLSFLVSFAIILAAPKILKRYEGNGAKMIATSVTAQLSAMPLLLYHYFELSLIGIAANLLFIPLFSFVYLPGVYVLFVIQILFGSTPKILITLLQKIIELSNKLIGVLANLSFTNFIPGRPPNLIIILYILLIAAFFYAWERSPYKYSKIYLLVLGVTLISIQPCWKWINPYGEVTMIDVGQGDSLLIHLPHGQGNYLIDTGGSMNFLEEEWKRQAKPFEVGRDTVVPFLKGKGITVIDKLILTHGDMDHIGGAISILSALEVKQILMPSVTEMSETEQLIIKDAEKQGIPIIKVSSGDHWRQNESDFFILSPEKNFSGERNRGSIALVAEIGGLRWFFGGDLDQEGEERIIKKNPHLSVDVLKTGHHGSKTSSAEDFIKQIKPKVALISAGEHNRFGHPHQEVLERLEAAQTKIYRTDQQGAITYHFYRGKGTFSAYLP</sequence>
<feature type="transmembrane region" description="Helical" evidence="6">
    <location>
        <begin position="51"/>
        <end position="68"/>
    </location>
</feature>
<feature type="transmembrane region" description="Helical" evidence="6">
    <location>
        <begin position="6"/>
        <end position="39"/>
    </location>
</feature>
<protein>
    <submittedName>
        <fullName evidence="8">DNA internalization-related competence protein ComEC/Rec2</fullName>
    </submittedName>
</protein>
<comment type="subcellular location">
    <subcellularLocation>
        <location evidence="1">Cell membrane</location>
        <topology evidence="1">Multi-pass membrane protein</topology>
    </subcellularLocation>
</comment>
<name>A0A2N5H6R8_9BACI</name>
<dbReference type="AlphaFoldDB" id="A0A2N5H6R8"/>
<feature type="transmembrane region" description="Helical" evidence="6">
    <location>
        <begin position="237"/>
        <end position="260"/>
    </location>
</feature>
<dbReference type="InterPro" id="IPR025405">
    <property type="entry name" value="DUF4131"/>
</dbReference>
<dbReference type="InterPro" id="IPR004477">
    <property type="entry name" value="ComEC_N"/>
</dbReference>
<evidence type="ECO:0000256" key="4">
    <source>
        <dbReference type="ARBA" id="ARBA00022989"/>
    </source>
</evidence>
<feature type="transmembrane region" description="Helical" evidence="6">
    <location>
        <begin position="364"/>
        <end position="386"/>
    </location>
</feature>
<proteinExistence type="predicted"/>
<evidence type="ECO:0000259" key="7">
    <source>
        <dbReference type="SMART" id="SM00849"/>
    </source>
</evidence>
<dbReference type="NCBIfam" id="TIGR00361">
    <property type="entry name" value="ComEC_Rec2"/>
    <property type="match status" value="1"/>
</dbReference>
<evidence type="ECO:0000256" key="6">
    <source>
        <dbReference type="SAM" id="Phobius"/>
    </source>
</evidence>
<dbReference type="Pfam" id="PF00753">
    <property type="entry name" value="Lactamase_B"/>
    <property type="match status" value="1"/>
</dbReference>
<dbReference type="OrthoDB" id="9761531at2"/>
<evidence type="ECO:0000313" key="9">
    <source>
        <dbReference type="Proteomes" id="UP000234950"/>
    </source>
</evidence>
<dbReference type="RefSeq" id="WP_101651876.1">
    <property type="nucleotide sequence ID" value="NZ_PGVE01000102.1"/>
</dbReference>
<accession>A0A2N5H6R8</accession>
<keyword evidence="5 6" id="KW-0472">Membrane</keyword>
<dbReference type="EMBL" id="PGVE01000102">
    <property type="protein sequence ID" value="PLS01215.1"/>
    <property type="molecule type" value="Genomic_DNA"/>
</dbReference>
<dbReference type="GO" id="GO:0005886">
    <property type="term" value="C:plasma membrane"/>
    <property type="evidence" value="ECO:0007669"/>
    <property type="project" value="UniProtKB-SubCell"/>
</dbReference>